<proteinExistence type="predicted"/>
<dbReference type="Proteomes" id="UP000490939">
    <property type="component" value="Unassembled WGS sequence"/>
</dbReference>
<protein>
    <submittedName>
        <fullName evidence="2">Uncharacterized protein</fullName>
    </submittedName>
</protein>
<gene>
    <name evidence="2" type="ORF">EG327_003081</name>
</gene>
<accession>A0A8H3VTL2</accession>
<dbReference type="EMBL" id="WNWR01000020">
    <property type="protein sequence ID" value="KAE9993831.1"/>
    <property type="molecule type" value="Genomic_DNA"/>
</dbReference>
<keyword evidence="3" id="KW-1185">Reference proteome</keyword>
<sequence length="453" mass="51573">MIDYYGVTFDHLVPIDDTDPEVLQINIVEIEDDGGVYANMYNPFDVDPAEYIGKKVLAVPSRRILPPVPVMNSGNVTFQMFSTVLASCPMPNDIHADLADFNALRAAAFRCGPTLSKKRFRLLVYSCVDQFATLTLNSPAIRVNLLSVILNLQSTKRKAADDSNKKDAKKPAVSPVERRKNHNKHSSSRQHGTEDVAKNTDRDDSPVTVQEEDGRRSIYPGKEINPDDDDFQGRILLAEAVRERYLHAGVFHKQERYIDYLWDHRDCPERWPFKISSRQQNAINQISRAVETWIESSATTKWIYSGTSSKEDKTRFEEAKKLIRLLFEEDCTRRHGVNQAAIAYEPIELNAKRGTQKNYCPRDIRPRVFGSIKDYLLNPLLARNGLPIVNFMGHHVDGDDDENHDAKTRLRVIDAARLPFLWSALMKKVDGGWIGEIDGLWADFTRSEDITIV</sequence>
<comment type="caution">
    <text evidence="2">The sequence shown here is derived from an EMBL/GenBank/DDBJ whole genome shotgun (WGS) entry which is preliminary data.</text>
</comment>
<organism evidence="2 3">
    <name type="scientific">Venturia inaequalis</name>
    <name type="common">Apple scab fungus</name>
    <dbReference type="NCBI Taxonomy" id="5025"/>
    <lineage>
        <taxon>Eukaryota</taxon>
        <taxon>Fungi</taxon>
        <taxon>Dikarya</taxon>
        <taxon>Ascomycota</taxon>
        <taxon>Pezizomycotina</taxon>
        <taxon>Dothideomycetes</taxon>
        <taxon>Pleosporomycetidae</taxon>
        <taxon>Venturiales</taxon>
        <taxon>Venturiaceae</taxon>
        <taxon>Venturia</taxon>
    </lineage>
</organism>
<evidence type="ECO:0000313" key="2">
    <source>
        <dbReference type="EMBL" id="KAE9993831.1"/>
    </source>
</evidence>
<evidence type="ECO:0000313" key="3">
    <source>
        <dbReference type="Proteomes" id="UP000490939"/>
    </source>
</evidence>
<name>A0A8H3VTL2_VENIN</name>
<evidence type="ECO:0000256" key="1">
    <source>
        <dbReference type="SAM" id="MobiDB-lite"/>
    </source>
</evidence>
<feature type="compositionally biased region" description="Basic residues" evidence="1">
    <location>
        <begin position="179"/>
        <end position="188"/>
    </location>
</feature>
<feature type="region of interest" description="Disordered" evidence="1">
    <location>
        <begin position="157"/>
        <end position="226"/>
    </location>
</feature>
<reference evidence="2 3" key="1">
    <citation type="submission" date="2019-07" db="EMBL/GenBank/DDBJ databases">
        <title>Venturia inaequalis Genome Resource.</title>
        <authorList>
            <person name="Lichtner F.J."/>
        </authorList>
    </citation>
    <scope>NUCLEOTIDE SEQUENCE [LARGE SCALE GENOMIC DNA]</scope>
    <source>
        <strain evidence="2 3">DMI_063113</strain>
    </source>
</reference>
<dbReference type="AlphaFoldDB" id="A0A8H3VTL2"/>
<feature type="compositionally biased region" description="Basic and acidic residues" evidence="1">
    <location>
        <begin position="158"/>
        <end position="170"/>
    </location>
</feature>
<feature type="compositionally biased region" description="Basic and acidic residues" evidence="1">
    <location>
        <begin position="191"/>
        <end position="205"/>
    </location>
</feature>